<accession>A0AC58SGU9</accession>
<proteinExistence type="predicted"/>
<organism evidence="1 2">
    <name type="scientific">Nicotiana tabacum</name>
    <name type="common">Common tobacco</name>
    <dbReference type="NCBI Taxonomy" id="4097"/>
    <lineage>
        <taxon>Eukaryota</taxon>
        <taxon>Viridiplantae</taxon>
        <taxon>Streptophyta</taxon>
        <taxon>Embryophyta</taxon>
        <taxon>Tracheophyta</taxon>
        <taxon>Spermatophyta</taxon>
        <taxon>Magnoliopsida</taxon>
        <taxon>eudicotyledons</taxon>
        <taxon>Gunneridae</taxon>
        <taxon>Pentapetalae</taxon>
        <taxon>asterids</taxon>
        <taxon>lamiids</taxon>
        <taxon>Solanales</taxon>
        <taxon>Solanaceae</taxon>
        <taxon>Nicotianoideae</taxon>
        <taxon>Nicotianeae</taxon>
        <taxon>Nicotiana</taxon>
    </lineage>
</organism>
<gene>
    <name evidence="2" type="primary">LOC142167863</name>
</gene>
<dbReference type="RefSeq" id="XP_075084202.1">
    <property type="nucleotide sequence ID" value="XM_075228101.1"/>
</dbReference>
<name>A0AC58SGU9_TOBAC</name>
<evidence type="ECO:0000313" key="2">
    <source>
        <dbReference type="RefSeq" id="XP_075084202.1"/>
    </source>
</evidence>
<keyword evidence="1" id="KW-1185">Reference proteome</keyword>
<reference evidence="1" key="1">
    <citation type="journal article" date="2014" name="Nat. Commun.">
        <title>The tobacco genome sequence and its comparison with those of tomato and potato.</title>
        <authorList>
            <person name="Sierro N."/>
            <person name="Battey J.N."/>
            <person name="Ouadi S."/>
            <person name="Bakaher N."/>
            <person name="Bovet L."/>
            <person name="Willig A."/>
            <person name="Goepfert S."/>
            <person name="Peitsch M.C."/>
            <person name="Ivanov N.V."/>
        </authorList>
    </citation>
    <scope>NUCLEOTIDE SEQUENCE [LARGE SCALE GENOMIC DNA]</scope>
</reference>
<reference evidence="2" key="2">
    <citation type="submission" date="2025-08" db="UniProtKB">
        <authorList>
            <consortium name="RefSeq"/>
        </authorList>
    </citation>
    <scope>IDENTIFICATION</scope>
    <source>
        <tissue evidence="2">Leaf</tissue>
    </source>
</reference>
<protein>
    <submittedName>
        <fullName evidence="2">Uncharacterized protein LOC142167863</fullName>
    </submittedName>
</protein>
<dbReference type="Proteomes" id="UP000790787">
    <property type="component" value="Chromosome 2"/>
</dbReference>
<evidence type="ECO:0000313" key="1">
    <source>
        <dbReference type="Proteomes" id="UP000790787"/>
    </source>
</evidence>
<sequence length="222" mass="25416">MEQKVSWTIQAAVTVAFPNCKLNWPWVKVCEEVERMQPIMKYWTVTWTKPIGDMVKVNTYGSFMDTRRAGIRGVVRDSNGDLLMAFSIPVQCKSNNEVEAVATKIGGEWCIQLGYTRFHLELDSLIVANMITEGCTKNVKMEQIIRDAKRSITQVEVVVSHCYREANQVVDALVKRAAISGNNSYFYNFQNLPKEARGPFLLDKWQLPSIRSRHDKVNFFVS</sequence>